<accession>A0A829Y605</accession>
<comment type="caution">
    <text evidence="2">The sequence shown here is derived from an EMBL/GenBank/DDBJ whole genome shotgun (WGS) entry which is preliminary data.</text>
</comment>
<evidence type="ECO:0000313" key="3">
    <source>
        <dbReference type="Proteomes" id="UP000445000"/>
    </source>
</evidence>
<proteinExistence type="predicted"/>
<dbReference type="SUPFAM" id="SSF47090">
    <property type="entry name" value="PGBD-like"/>
    <property type="match status" value="1"/>
</dbReference>
<dbReference type="InterPro" id="IPR002477">
    <property type="entry name" value="Peptidoglycan-bd-like"/>
</dbReference>
<dbReference type="InterPro" id="IPR003593">
    <property type="entry name" value="AAA+_ATPase"/>
</dbReference>
<dbReference type="InterPro" id="IPR027417">
    <property type="entry name" value="P-loop_NTPase"/>
</dbReference>
<evidence type="ECO:0000259" key="1">
    <source>
        <dbReference type="SMART" id="SM00382"/>
    </source>
</evidence>
<dbReference type="EMBL" id="BLJN01000001">
    <property type="protein sequence ID" value="GFE78630.1"/>
    <property type="molecule type" value="Genomic_DNA"/>
</dbReference>
<dbReference type="Proteomes" id="UP000445000">
    <property type="component" value="Unassembled WGS sequence"/>
</dbReference>
<protein>
    <submittedName>
        <fullName evidence="2">ATPase AAA</fullName>
    </submittedName>
</protein>
<dbReference type="Pfam" id="PF01471">
    <property type="entry name" value="PG_binding_1"/>
    <property type="match status" value="1"/>
</dbReference>
<dbReference type="RefSeq" id="WP_161810505.1">
    <property type="nucleotide sequence ID" value="NZ_BLJN01000001.1"/>
</dbReference>
<dbReference type="SUPFAM" id="SSF52540">
    <property type="entry name" value="P-loop containing nucleoside triphosphate hydrolases"/>
    <property type="match status" value="1"/>
</dbReference>
<dbReference type="InterPro" id="IPR036366">
    <property type="entry name" value="PGBDSf"/>
</dbReference>
<evidence type="ECO:0000313" key="2">
    <source>
        <dbReference type="EMBL" id="GFE78630.1"/>
    </source>
</evidence>
<dbReference type="InterPro" id="IPR052026">
    <property type="entry name" value="ExeA_AAA_ATPase_DNA-bind"/>
</dbReference>
<dbReference type="Gene3D" id="3.90.70.10">
    <property type="entry name" value="Cysteine proteinases"/>
    <property type="match status" value="1"/>
</dbReference>
<dbReference type="Gene3D" id="1.10.101.10">
    <property type="entry name" value="PGBD-like superfamily/PGBD"/>
    <property type="match status" value="1"/>
</dbReference>
<dbReference type="GO" id="GO:0016887">
    <property type="term" value="F:ATP hydrolysis activity"/>
    <property type="evidence" value="ECO:0007669"/>
    <property type="project" value="InterPro"/>
</dbReference>
<dbReference type="PANTHER" id="PTHR35894:SF1">
    <property type="entry name" value="PHOSPHORIBULOKINASE _ URIDINE KINASE FAMILY"/>
    <property type="match status" value="1"/>
</dbReference>
<dbReference type="InterPro" id="IPR049945">
    <property type="entry name" value="AAA_22"/>
</dbReference>
<dbReference type="InterPro" id="IPR036365">
    <property type="entry name" value="PGBD-like_sf"/>
</dbReference>
<organism evidence="2 3">
    <name type="scientific">Steroidobacter agaridevorans</name>
    <dbReference type="NCBI Taxonomy" id="2695856"/>
    <lineage>
        <taxon>Bacteria</taxon>
        <taxon>Pseudomonadati</taxon>
        <taxon>Pseudomonadota</taxon>
        <taxon>Gammaproteobacteria</taxon>
        <taxon>Steroidobacterales</taxon>
        <taxon>Steroidobacteraceae</taxon>
        <taxon>Steroidobacter</taxon>
    </lineage>
</organism>
<dbReference type="PANTHER" id="PTHR35894">
    <property type="entry name" value="GENERAL SECRETION PATHWAY PROTEIN A-RELATED"/>
    <property type="match status" value="1"/>
</dbReference>
<reference evidence="3" key="1">
    <citation type="submission" date="2020-01" db="EMBL/GenBank/DDBJ databases">
        <title>'Steroidobacter agaridevorans' sp. nov., agar-degrading bacteria isolated from rhizosphere soils.</title>
        <authorList>
            <person name="Ikenaga M."/>
            <person name="Kataoka M."/>
            <person name="Murouchi A."/>
            <person name="Katsuragi S."/>
            <person name="Sakai M."/>
        </authorList>
    </citation>
    <scope>NUCLEOTIDE SEQUENCE [LARGE SCALE GENOMIC DNA]</scope>
    <source>
        <strain evidence="3">YU21-B</strain>
    </source>
</reference>
<dbReference type="AlphaFoldDB" id="A0A829Y605"/>
<feature type="domain" description="AAA+ ATPase" evidence="1">
    <location>
        <begin position="42"/>
        <end position="186"/>
    </location>
</feature>
<keyword evidence="3" id="KW-1185">Reference proteome</keyword>
<dbReference type="Gene3D" id="3.40.50.300">
    <property type="entry name" value="P-loop containing nucleotide triphosphate hydrolases"/>
    <property type="match status" value="1"/>
</dbReference>
<dbReference type="SMART" id="SM00382">
    <property type="entry name" value="AAA"/>
    <property type="match status" value="1"/>
</dbReference>
<sequence length="549" mass="59567">MYTSFFGLGEKPFAITPDPRYLFMSERHAEALAHLLYGITEAGGFIQLTGEVGTGKTTIVRSLLERMPGHADVAVILNPQLTPVEFVLTICEELGIFMRDEDATSIKDLVDLLNRRLLEANAKGRRIVVIVDEAQNLMPATLEQVRLLTNLETASKKLLQIILIGQPELRELLDRVELRQLAQRITGRYHLAPLSRTETASYVNHRLKVAGAAGEIFSSAALREVHRLSGGVPRIINVICDRALLGAFTQEQHRIGPGMIREAASEVSGRSVSPPWMKLLLGSAGSVAVLGLALGIWQLTRTTDAEEPVAAAPAVVEAAPVQVAQAAALPPAPPRPRPQDVAEVLVEKVGMTNTESAFSQLFSLWGAKFTPKGGRPCDQATKQGLACVYQQGTWGQLRTLNRPAILTLIDEDSNAHQVVVSGLVGDTAKINLPDETRMVSIASLSRLWYGDYLVLWRPQLGSARALSPGMQGDGVRWLRTKLNTVAGKADGEPASDYYDEDLVKMVEDFQRQYRLNVDGIAGVQTQIVLDSLGGSPGTPVLVAQARGTS</sequence>
<gene>
    <name evidence="2" type="primary">gspA</name>
    <name evidence="2" type="ORF">GCM10011487_06300</name>
</gene>
<dbReference type="Pfam" id="PF13401">
    <property type="entry name" value="AAA_22"/>
    <property type="match status" value="1"/>
</dbReference>
<name>A0A829Y605_9GAMM</name>